<comment type="caution">
    <text evidence="2">The sequence shown here is derived from an EMBL/GenBank/DDBJ whole genome shotgun (WGS) entry which is preliminary data.</text>
</comment>
<organism evidence="2 3">
    <name type="scientific">Kaistia geumhonensis</name>
    <dbReference type="NCBI Taxonomy" id="410839"/>
    <lineage>
        <taxon>Bacteria</taxon>
        <taxon>Pseudomonadati</taxon>
        <taxon>Pseudomonadota</taxon>
        <taxon>Alphaproteobacteria</taxon>
        <taxon>Hyphomicrobiales</taxon>
        <taxon>Kaistiaceae</taxon>
        <taxon>Kaistia</taxon>
    </lineage>
</organism>
<sequence>MTLRRQGPSLRAMRLSRILDRLAAFVLILALAAGLTASATMPAHMLPGSAMAEGMTGAMADCPHPMMAIGDHGSHAETTGPVSQGKAQAPMLCCAGAGPCLAAELAAPPPLRLAAGRSLPASDALPRAAAPGPELPPPRA</sequence>
<dbReference type="EMBL" id="JAUSWJ010000001">
    <property type="protein sequence ID" value="MDQ0516680.1"/>
    <property type="molecule type" value="Genomic_DNA"/>
</dbReference>
<proteinExistence type="predicted"/>
<protein>
    <recommendedName>
        <fullName evidence="4">DUF2946 domain-containing protein</fullName>
    </recommendedName>
</protein>
<dbReference type="Proteomes" id="UP001223743">
    <property type="component" value="Unassembled WGS sequence"/>
</dbReference>
<gene>
    <name evidence="2" type="ORF">QO015_002293</name>
</gene>
<evidence type="ECO:0000256" key="1">
    <source>
        <dbReference type="SAM" id="MobiDB-lite"/>
    </source>
</evidence>
<name>A0ABU0M6V1_9HYPH</name>
<feature type="region of interest" description="Disordered" evidence="1">
    <location>
        <begin position="116"/>
        <end position="140"/>
    </location>
</feature>
<reference evidence="2 3" key="1">
    <citation type="submission" date="2023-07" db="EMBL/GenBank/DDBJ databases">
        <title>Genomic Encyclopedia of Type Strains, Phase IV (KMG-IV): sequencing the most valuable type-strain genomes for metagenomic binning, comparative biology and taxonomic classification.</title>
        <authorList>
            <person name="Goeker M."/>
        </authorList>
    </citation>
    <scope>NUCLEOTIDE SEQUENCE [LARGE SCALE GENOMIC DNA]</scope>
    <source>
        <strain evidence="2 3">B1-1</strain>
    </source>
</reference>
<keyword evidence="3" id="KW-1185">Reference proteome</keyword>
<evidence type="ECO:0000313" key="3">
    <source>
        <dbReference type="Proteomes" id="UP001223743"/>
    </source>
</evidence>
<accession>A0ABU0M6V1</accession>
<dbReference type="RefSeq" id="WP_266279292.1">
    <property type="nucleotide sequence ID" value="NZ_JAPKNF010000001.1"/>
</dbReference>
<evidence type="ECO:0000313" key="2">
    <source>
        <dbReference type="EMBL" id="MDQ0516680.1"/>
    </source>
</evidence>
<evidence type="ECO:0008006" key="4">
    <source>
        <dbReference type="Google" id="ProtNLM"/>
    </source>
</evidence>